<dbReference type="OMA" id="YLEDHIN"/>
<keyword evidence="2" id="KW-1185">Reference proteome</keyword>
<reference evidence="1 2" key="1">
    <citation type="submission" date="2011-08" db="EMBL/GenBank/DDBJ databases">
        <authorList>
            <person name="Liu Z.J."/>
            <person name="Shi F.L."/>
            <person name="Lu J.Q."/>
            <person name="Li M."/>
            <person name="Wang Z.L."/>
        </authorList>
    </citation>
    <scope>NUCLEOTIDE SEQUENCE [LARGE SCALE GENOMIC DNA]</scope>
    <source>
        <strain evidence="1 2">USNM 41457</strain>
    </source>
</reference>
<dbReference type="Proteomes" id="UP000003163">
    <property type="component" value="Unassembled WGS sequence"/>
</dbReference>
<dbReference type="OrthoDB" id="5588096at2759"/>
<evidence type="ECO:0008006" key="3">
    <source>
        <dbReference type="Google" id="ProtNLM"/>
    </source>
</evidence>
<proteinExistence type="predicted"/>
<dbReference type="VEuPathDB" id="MicrosporidiaDB:EDEG_03252"/>
<name>J9D397_EDHAE</name>
<dbReference type="InParanoid" id="J9D397"/>
<dbReference type="AlphaFoldDB" id="J9D397"/>
<comment type="caution">
    <text evidence="1">The sequence shown here is derived from an EMBL/GenBank/DDBJ whole genome shotgun (WGS) entry which is preliminary data.</text>
</comment>
<protein>
    <recommendedName>
        <fullName evidence="3">GIT Spa2 homology (SHD) domain-containing protein</fullName>
    </recommendedName>
</protein>
<evidence type="ECO:0000313" key="1">
    <source>
        <dbReference type="EMBL" id="EJW02311.1"/>
    </source>
</evidence>
<accession>J9D397</accession>
<sequence length="375" mass="43902">MMDEERERIRKRIEDYVGETLTAFNFDDRQKEAIRKMTFLKQNEFEELLEDLSNEIDRRLNDPKSIPPANEAISSKRNLSIRRLARLAENKFKNLLTDVILVYNHRFPSPTTKNTEEIENLICDLSTFVMSLKNDSEYETLIIKRISSEKNVRTKVHIYNKYIRRIFEKNKEDLSVVDFMEDTFKNIFSNNGITIDKILDPITFLNLCNRFFEKKTHLQLEYEYHSGNIRTLLDEDIFDTTTRNTLIAKETAAIMSLMYNASSSTTRDTQKSIEIEINSIISNLEAIKIAMQKENSHEEFYIIARSVLEVCENLLNKLNVYDAVDVDMIEKLVTEKSNLQNCVDKNLHENIPCVIFNMANLVKSILYSIPSIDFQ</sequence>
<reference evidence="2" key="2">
    <citation type="submission" date="2015-07" db="EMBL/GenBank/DDBJ databases">
        <title>Contrasting host-pathogen interactions and genome evolution in two generalist and specialist microsporidian pathogens of mosquitoes.</title>
        <authorList>
            <consortium name="The Broad Institute Genomics Platform"/>
            <consortium name="The Broad Institute Genome Sequencing Center for Infectious Disease"/>
            <person name="Cuomo C.A."/>
            <person name="Sanscrainte N.D."/>
            <person name="Goldberg J.M."/>
            <person name="Heiman D."/>
            <person name="Young S."/>
            <person name="Zeng Q."/>
            <person name="Becnel J.J."/>
            <person name="Birren B.W."/>
        </authorList>
    </citation>
    <scope>NUCLEOTIDE SEQUENCE [LARGE SCALE GENOMIC DNA]</scope>
    <source>
        <strain evidence="2">USNM 41457</strain>
    </source>
</reference>
<evidence type="ECO:0000313" key="2">
    <source>
        <dbReference type="Proteomes" id="UP000003163"/>
    </source>
</evidence>
<gene>
    <name evidence="1" type="ORF">EDEG_03252</name>
</gene>
<organism evidence="1 2">
    <name type="scientific">Edhazardia aedis (strain USNM 41457)</name>
    <name type="common">Microsporidian parasite</name>
    <dbReference type="NCBI Taxonomy" id="1003232"/>
    <lineage>
        <taxon>Eukaryota</taxon>
        <taxon>Fungi</taxon>
        <taxon>Fungi incertae sedis</taxon>
        <taxon>Microsporidia</taxon>
        <taxon>Edhazardia</taxon>
    </lineage>
</organism>
<dbReference type="EMBL" id="AFBI03000078">
    <property type="protein sequence ID" value="EJW02311.1"/>
    <property type="molecule type" value="Genomic_DNA"/>
</dbReference>
<dbReference type="HOGENOM" id="CLU_710128_0_0_1"/>